<comment type="caution">
    <text evidence="10">The sequence shown here is derived from an EMBL/GenBank/DDBJ whole genome shotgun (WGS) entry which is preliminary data.</text>
</comment>
<gene>
    <name evidence="10" type="ORF">HYQ42_10465</name>
</gene>
<keyword evidence="2" id="KW-0964">Secreted</keyword>
<feature type="compositionally biased region" description="Gly residues" evidence="6">
    <location>
        <begin position="452"/>
        <end position="465"/>
    </location>
</feature>
<evidence type="ECO:0000256" key="5">
    <source>
        <dbReference type="SAM" id="Coils"/>
    </source>
</evidence>
<reference evidence="10 11" key="1">
    <citation type="submission" date="2020-07" db="EMBL/GenBank/DDBJ databases">
        <title>Facklamia lactis sp. nov., isolated from raw milk.</title>
        <authorList>
            <person name="Doll E.V."/>
            <person name="Huptas C."/>
            <person name="Staib L."/>
            <person name="Wenning M."/>
            <person name="Scherer S."/>
        </authorList>
    </citation>
    <scope>NUCLEOTIDE SEQUENCE [LARGE SCALE GENOMIC DNA]</scope>
    <source>
        <strain evidence="10 11">DSM 104272</strain>
    </source>
</reference>
<dbReference type="Pfam" id="PF00746">
    <property type="entry name" value="Gram_pos_anchor"/>
    <property type="match status" value="1"/>
</dbReference>
<evidence type="ECO:0000256" key="3">
    <source>
        <dbReference type="ARBA" id="ARBA00022729"/>
    </source>
</evidence>
<feature type="transmembrane region" description="Helical" evidence="7">
    <location>
        <begin position="481"/>
        <end position="502"/>
    </location>
</feature>
<evidence type="ECO:0000313" key="10">
    <source>
        <dbReference type="EMBL" id="MBG9979202.1"/>
    </source>
</evidence>
<dbReference type="PROSITE" id="PS50847">
    <property type="entry name" value="GRAM_POS_ANCHORING"/>
    <property type="match status" value="1"/>
</dbReference>
<dbReference type="NCBIfam" id="TIGR01167">
    <property type="entry name" value="LPXTG_anchor"/>
    <property type="match status" value="1"/>
</dbReference>
<feature type="coiled-coil region" evidence="5">
    <location>
        <begin position="69"/>
        <end position="192"/>
    </location>
</feature>
<feature type="signal peptide" evidence="8">
    <location>
        <begin position="1"/>
        <end position="27"/>
    </location>
</feature>
<keyword evidence="5" id="KW-0175">Coiled coil</keyword>
<keyword evidence="7" id="KW-0472">Membrane</keyword>
<dbReference type="Proteomes" id="UP000823401">
    <property type="component" value="Unassembled WGS sequence"/>
</dbReference>
<accession>A0ABS0LLS9</accession>
<keyword evidence="3 8" id="KW-0732">Signal</keyword>
<keyword evidence="1" id="KW-0134">Cell wall</keyword>
<evidence type="ECO:0000256" key="2">
    <source>
        <dbReference type="ARBA" id="ARBA00022525"/>
    </source>
</evidence>
<evidence type="ECO:0000256" key="6">
    <source>
        <dbReference type="SAM" id="MobiDB-lite"/>
    </source>
</evidence>
<evidence type="ECO:0000259" key="9">
    <source>
        <dbReference type="PROSITE" id="PS50847"/>
    </source>
</evidence>
<evidence type="ECO:0000256" key="4">
    <source>
        <dbReference type="ARBA" id="ARBA00023088"/>
    </source>
</evidence>
<name>A0ABS0LLS9_9LACT</name>
<feature type="domain" description="Gram-positive cocci surface proteins LPxTG" evidence="9">
    <location>
        <begin position="472"/>
        <end position="506"/>
    </location>
</feature>
<keyword evidence="7" id="KW-0812">Transmembrane</keyword>
<dbReference type="RefSeq" id="WP_197105231.1">
    <property type="nucleotide sequence ID" value="NZ_JACCEL010000034.1"/>
</dbReference>
<feature type="region of interest" description="Disordered" evidence="6">
    <location>
        <begin position="374"/>
        <end position="476"/>
    </location>
</feature>
<keyword evidence="7" id="KW-1133">Transmembrane helix</keyword>
<dbReference type="EMBL" id="JACCEL010000034">
    <property type="protein sequence ID" value="MBG9979202.1"/>
    <property type="molecule type" value="Genomic_DNA"/>
</dbReference>
<sequence>MKNLKKLVAISAAALTLAGVGATTASAAIVVDGVTYDPRNVQIENMSQADYIAFIQDVAAQINAGASQRDALRNAIATAESAYDAEEEAYNDAVAERNELRTDLDSAIADRNAKQARVDELAEVLRLTNRDFEAEKQAAAELLADKKAENEYAYNEVVRDLQDTTTAAENALATANQELQSAQADVTAYQNAENPWTQDEINAADARLADAIAAQGTASANLSTAQAAETNGIANAAKQRDAANVTATAEYDQTIRNIEAAYTDAQNIYNKAGIQGDAQAAYDNAVAAADAAVAKVTELQDALATAETNVETTLAAKDAAYATLRNAQREYAALERHISELELALHQAVVDGNINSNTSLGEITKEEMETIERVRGLSSTELEDQLTDAEKNVEDLEEEQDNGVPGNQGPDTDEEGNTVPGESSDDEENSDDEESSDEDESSDEEDNNNGGSNNGNGSNNGGSNKGSGQAELPETGESSSYAIFGAAALAVLAGVGLVAPSFKKEN</sequence>
<feature type="compositionally biased region" description="Acidic residues" evidence="6">
    <location>
        <begin position="423"/>
        <end position="447"/>
    </location>
</feature>
<organism evidence="10 11">
    <name type="scientific">Ruoffia tabacinasalis</name>
    <dbReference type="NCBI Taxonomy" id="87458"/>
    <lineage>
        <taxon>Bacteria</taxon>
        <taxon>Bacillati</taxon>
        <taxon>Bacillota</taxon>
        <taxon>Bacilli</taxon>
        <taxon>Lactobacillales</taxon>
        <taxon>Aerococcaceae</taxon>
        <taxon>Ruoffia</taxon>
    </lineage>
</organism>
<keyword evidence="4" id="KW-0572">Peptidoglycan-anchor</keyword>
<keyword evidence="11" id="KW-1185">Reference proteome</keyword>
<dbReference type="InterPro" id="IPR019931">
    <property type="entry name" value="LPXTG_anchor"/>
</dbReference>
<evidence type="ECO:0000256" key="8">
    <source>
        <dbReference type="SAM" id="SignalP"/>
    </source>
</evidence>
<evidence type="ECO:0000256" key="1">
    <source>
        <dbReference type="ARBA" id="ARBA00022512"/>
    </source>
</evidence>
<proteinExistence type="predicted"/>
<protein>
    <submittedName>
        <fullName evidence="10">LPXTG cell wall anchor domain-containing protein</fullName>
    </submittedName>
</protein>
<evidence type="ECO:0000313" key="11">
    <source>
        <dbReference type="Proteomes" id="UP000823401"/>
    </source>
</evidence>
<feature type="chain" id="PRO_5045204401" evidence="8">
    <location>
        <begin position="28"/>
        <end position="506"/>
    </location>
</feature>
<feature type="coiled-coil region" evidence="5">
    <location>
        <begin position="289"/>
        <end position="344"/>
    </location>
</feature>
<evidence type="ECO:0000256" key="7">
    <source>
        <dbReference type="SAM" id="Phobius"/>
    </source>
</evidence>